<evidence type="ECO:0000313" key="1">
    <source>
        <dbReference type="EMBL" id="KSV57759.1"/>
    </source>
</evidence>
<gene>
    <name evidence="1" type="ORF">ASU35_15225</name>
</gene>
<dbReference type="EMBL" id="LNAM01000201">
    <property type="protein sequence ID" value="KSV57759.1"/>
    <property type="molecule type" value="Genomic_DNA"/>
</dbReference>
<sequence>MPGVHKNNTISFRPSEWERINIEERAALSGMAKKDFITRSCIYSNICVVGTKNNIQKIVDAVEEMKNVVSEIASRETTGDFPLSDESFREMSMRYTAMCLAIVDILDGASYLFGVEKPKASSVLGKQERLQQLLETLDFDYQVGDV</sequence>
<reference evidence="1 2" key="1">
    <citation type="submission" date="2015-11" db="EMBL/GenBank/DDBJ databases">
        <title>Butyribacter intestini gen. nov., sp. nov., a butyric acid-producing bacterium of the family Lachnospiraceae isolated from the human faeces.</title>
        <authorList>
            <person name="Zou Y."/>
            <person name="Xue W."/>
            <person name="Luo G."/>
            <person name="Lv M."/>
        </authorList>
    </citation>
    <scope>NUCLEOTIDE SEQUENCE [LARGE SCALE GENOMIC DNA]</scope>
    <source>
        <strain evidence="1 2">ACET-33324</strain>
    </source>
</reference>
<keyword evidence="2" id="KW-1185">Reference proteome</keyword>
<dbReference type="InterPro" id="IPR053842">
    <property type="entry name" value="NikA-like"/>
</dbReference>
<comment type="caution">
    <text evidence="1">The sequence shown here is derived from an EMBL/GenBank/DDBJ whole genome shotgun (WGS) entry which is preliminary data.</text>
</comment>
<dbReference type="OrthoDB" id="9788022at2"/>
<accession>A0A0V8QB10</accession>
<name>A0A0V8QB10_9FIRM</name>
<dbReference type="Pfam" id="PF21983">
    <property type="entry name" value="NikA-like"/>
    <property type="match status" value="1"/>
</dbReference>
<proteinExistence type="predicted"/>
<evidence type="ECO:0000313" key="2">
    <source>
        <dbReference type="Proteomes" id="UP000054874"/>
    </source>
</evidence>
<organism evidence="1 2">
    <name type="scientific">Acetivibrio ethanolgignens</name>
    <dbReference type="NCBI Taxonomy" id="290052"/>
    <lineage>
        <taxon>Bacteria</taxon>
        <taxon>Bacillati</taxon>
        <taxon>Bacillota</taxon>
        <taxon>Clostridia</taxon>
        <taxon>Eubacteriales</taxon>
        <taxon>Oscillospiraceae</taxon>
        <taxon>Acetivibrio</taxon>
    </lineage>
</organism>
<dbReference type="STRING" id="290052.ASU35_15225"/>
<protein>
    <submittedName>
        <fullName evidence="1">Uncharacterized protein</fullName>
    </submittedName>
</protein>
<dbReference type="RefSeq" id="WP_058354004.1">
    <property type="nucleotide sequence ID" value="NZ_CABMMD010000201.1"/>
</dbReference>
<dbReference type="AlphaFoldDB" id="A0A0V8QB10"/>
<dbReference type="Proteomes" id="UP000054874">
    <property type="component" value="Unassembled WGS sequence"/>
</dbReference>